<organism evidence="7 8">
    <name type="scientific">Xylanibacter ruminicola</name>
    <name type="common">Prevotella ruminicola</name>
    <dbReference type="NCBI Taxonomy" id="839"/>
    <lineage>
        <taxon>Bacteria</taxon>
        <taxon>Pseudomonadati</taxon>
        <taxon>Bacteroidota</taxon>
        <taxon>Bacteroidia</taxon>
        <taxon>Bacteroidales</taxon>
        <taxon>Prevotellaceae</taxon>
        <taxon>Xylanibacter</taxon>
    </lineage>
</organism>
<dbReference type="EMBL" id="FNRF01000002">
    <property type="protein sequence ID" value="SEA30396.1"/>
    <property type="molecule type" value="Genomic_DNA"/>
</dbReference>
<keyword evidence="3" id="KW-0479">Metal-binding</keyword>
<evidence type="ECO:0000313" key="7">
    <source>
        <dbReference type="EMBL" id="SEA30396.1"/>
    </source>
</evidence>
<dbReference type="GO" id="GO:0003824">
    <property type="term" value="F:catalytic activity"/>
    <property type="evidence" value="ECO:0007669"/>
    <property type="project" value="InterPro"/>
</dbReference>
<dbReference type="SFLD" id="SFLDS00029">
    <property type="entry name" value="Radical_SAM"/>
    <property type="match status" value="1"/>
</dbReference>
<dbReference type="Gene3D" id="3.20.20.70">
    <property type="entry name" value="Aldolase class I"/>
    <property type="match status" value="1"/>
</dbReference>
<dbReference type="CDD" id="cd01335">
    <property type="entry name" value="Radical_SAM"/>
    <property type="match status" value="1"/>
</dbReference>
<evidence type="ECO:0000313" key="8">
    <source>
        <dbReference type="Proteomes" id="UP000182257"/>
    </source>
</evidence>
<reference evidence="7 8" key="1">
    <citation type="submission" date="2016-10" db="EMBL/GenBank/DDBJ databases">
        <authorList>
            <person name="de Groot N.N."/>
        </authorList>
    </citation>
    <scope>NUCLEOTIDE SEQUENCE [LARGE SCALE GENOMIC DNA]</scope>
    <source>
        <strain evidence="7 8">D31d</strain>
    </source>
</reference>
<dbReference type="InterPro" id="IPR006638">
    <property type="entry name" value="Elp3/MiaA/NifB-like_rSAM"/>
</dbReference>
<evidence type="ECO:0000256" key="4">
    <source>
        <dbReference type="ARBA" id="ARBA00023004"/>
    </source>
</evidence>
<dbReference type="InterPro" id="IPR058240">
    <property type="entry name" value="rSAM_sf"/>
</dbReference>
<dbReference type="SFLD" id="SFLDG01095">
    <property type="entry name" value="Uncharacterised_Radical_SAM_Su"/>
    <property type="match status" value="1"/>
</dbReference>
<dbReference type="OrthoDB" id="9777636at2"/>
<gene>
    <name evidence="7" type="ORF">SAMN05216462_1037</name>
</gene>
<protein>
    <submittedName>
        <fullName evidence="7">Radical SAM superfamily protein</fullName>
    </submittedName>
</protein>
<keyword evidence="5" id="KW-0411">Iron-sulfur</keyword>
<dbReference type="Proteomes" id="UP000182257">
    <property type="component" value="Unassembled WGS sequence"/>
</dbReference>
<evidence type="ECO:0000256" key="3">
    <source>
        <dbReference type="ARBA" id="ARBA00022723"/>
    </source>
</evidence>
<evidence type="ECO:0000256" key="2">
    <source>
        <dbReference type="ARBA" id="ARBA00022691"/>
    </source>
</evidence>
<dbReference type="SUPFAM" id="SSF102114">
    <property type="entry name" value="Radical SAM enzymes"/>
    <property type="match status" value="1"/>
</dbReference>
<dbReference type="InterPro" id="IPR051198">
    <property type="entry name" value="BchE-like"/>
</dbReference>
<comment type="cofactor">
    <cofactor evidence="1">
        <name>[4Fe-4S] cluster</name>
        <dbReference type="ChEBI" id="CHEBI:49883"/>
    </cofactor>
</comment>
<dbReference type="PROSITE" id="PS51918">
    <property type="entry name" value="RADICAL_SAM"/>
    <property type="match status" value="1"/>
</dbReference>
<proteinExistence type="predicted"/>
<name>A0A1H4A362_XYLRU</name>
<dbReference type="InterPro" id="IPR007197">
    <property type="entry name" value="rSAM"/>
</dbReference>
<accession>A0A1H4A362</accession>
<sequence>MELLHFNGPVWRPPFEATSQLLQVTAGCSHHRCKFCSLYGTQKFRMSPMEEIEEDLKVIQVYQPRAHRVFLTGANPMVLTFNRLADIALLIRKYLRDGQPTIGCFARITDISRKTEEELRNLRQLGFDYISIGTESGDDDVLVRMNKGYLSADIVEQCHRLDDAGIHYNLTYLTGLAGQGLGNRNAIRTAHVFSQIHPASVNFVSLTLFQDSILYDEVKRGEYTPATEHERIDELVTLIQNLNCKTQLIGNTVSNPVTFTGGLPADRDLLIHDLQAAKAALSEDNLEQYRMNIKSL</sequence>
<dbReference type="Pfam" id="PF04055">
    <property type="entry name" value="Radical_SAM"/>
    <property type="match status" value="1"/>
</dbReference>
<dbReference type="SFLD" id="SFLDG01082">
    <property type="entry name" value="B12-binding_domain_containing"/>
    <property type="match status" value="1"/>
</dbReference>
<evidence type="ECO:0000256" key="5">
    <source>
        <dbReference type="ARBA" id="ARBA00023014"/>
    </source>
</evidence>
<dbReference type="GO" id="GO:0051536">
    <property type="term" value="F:iron-sulfur cluster binding"/>
    <property type="evidence" value="ECO:0007669"/>
    <property type="project" value="UniProtKB-KW"/>
</dbReference>
<dbReference type="InterPro" id="IPR013785">
    <property type="entry name" value="Aldolase_TIM"/>
</dbReference>
<evidence type="ECO:0000259" key="6">
    <source>
        <dbReference type="PROSITE" id="PS51918"/>
    </source>
</evidence>
<keyword evidence="4" id="KW-0408">Iron</keyword>
<dbReference type="GO" id="GO:0046872">
    <property type="term" value="F:metal ion binding"/>
    <property type="evidence" value="ECO:0007669"/>
    <property type="project" value="UniProtKB-KW"/>
</dbReference>
<dbReference type="PANTHER" id="PTHR43409">
    <property type="entry name" value="ANAEROBIC MAGNESIUM-PROTOPORPHYRIN IX MONOMETHYL ESTER CYCLASE-RELATED"/>
    <property type="match status" value="1"/>
</dbReference>
<feature type="domain" description="Radical SAM core" evidence="6">
    <location>
        <begin position="14"/>
        <end position="245"/>
    </location>
</feature>
<dbReference type="SMART" id="SM00729">
    <property type="entry name" value="Elp3"/>
    <property type="match status" value="1"/>
</dbReference>
<dbReference type="PANTHER" id="PTHR43409:SF4">
    <property type="entry name" value="RADICAL SAM SUPERFAMILY PROTEIN"/>
    <property type="match status" value="1"/>
</dbReference>
<keyword evidence="2" id="KW-0949">S-adenosyl-L-methionine</keyword>
<dbReference type="AlphaFoldDB" id="A0A1H4A362"/>
<evidence type="ECO:0000256" key="1">
    <source>
        <dbReference type="ARBA" id="ARBA00001966"/>
    </source>
</evidence>